<dbReference type="AlphaFoldDB" id="A0A3M6V8P7"/>
<evidence type="ECO:0000256" key="5">
    <source>
        <dbReference type="SAM" id="MobiDB-lite"/>
    </source>
</evidence>
<gene>
    <name evidence="7" type="ORF">DD238_007408</name>
</gene>
<name>A0A3M6V8P7_9STRA</name>
<keyword evidence="3" id="KW-0539">Nucleus</keyword>
<dbReference type="InterPro" id="IPR036390">
    <property type="entry name" value="WH_DNA-bd_sf"/>
</dbReference>
<dbReference type="GO" id="GO:0005634">
    <property type="term" value="C:nucleus"/>
    <property type="evidence" value="ECO:0007669"/>
    <property type="project" value="UniProtKB-SubCell"/>
</dbReference>
<dbReference type="SUPFAM" id="SSF46785">
    <property type="entry name" value="Winged helix' DNA-binding domain"/>
    <property type="match status" value="1"/>
</dbReference>
<dbReference type="FunFam" id="1.10.10.10:FF:000286">
    <property type="entry name" value="Heat shock transcription factor"/>
    <property type="match status" value="1"/>
</dbReference>
<comment type="subcellular location">
    <subcellularLocation>
        <location evidence="1">Nucleus</location>
    </subcellularLocation>
</comment>
<dbReference type="VEuPathDB" id="FungiDB:DD237_005442"/>
<keyword evidence="2" id="KW-0238">DNA-binding</keyword>
<evidence type="ECO:0000256" key="1">
    <source>
        <dbReference type="ARBA" id="ARBA00004123"/>
    </source>
</evidence>
<evidence type="ECO:0000256" key="2">
    <source>
        <dbReference type="ARBA" id="ARBA00023125"/>
    </source>
</evidence>
<protein>
    <recommendedName>
        <fullName evidence="6">HSF-type DNA-binding domain-containing protein</fullName>
    </recommendedName>
</protein>
<dbReference type="Proteomes" id="UP000282087">
    <property type="component" value="Unassembled WGS sequence"/>
</dbReference>
<dbReference type="GO" id="GO:0003700">
    <property type="term" value="F:DNA-binding transcription factor activity"/>
    <property type="evidence" value="ECO:0007669"/>
    <property type="project" value="InterPro"/>
</dbReference>
<dbReference type="GO" id="GO:0043565">
    <property type="term" value="F:sequence-specific DNA binding"/>
    <property type="evidence" value="ECO:0007669"/>
    <property type="project" value="InterPro"/>
</dbReference>
<dbReference type="Gene3D" id="1.10.10.10">
    <property type="entry name" value="Winged helix-like DNA-binding domain superfamily/Winged helix DNA-binding domain"/>
    <property type="match status" value="1"/>
</dbReference>
<comment type="similarity">
    <text evidence="4">Belongs to the HSF family.</text>
</comment>
<comment type="caution">
    <text evidence="7">The sequence shown here is derived from an EMBL/GenBank/DDBJ whole genome shotgun (WGS) entry which is preliminary data.</text>
</comment>
<evidence type="ECO:0000313" key="8">
    <source>
        <dbReference type="Proteomes" id="UP000282087"/>
    </source>
</evidence>
<evidence type="ECO:0000256" key="4">
    <source>
        <dbReference type="RuleBase" id="RU004020"/>
    </source>
</evidence>
<proteinExistence type="inferred from homology"/>
<feature type="region of interest" description="Disordered" evidence="5">
    <location>
        <begin position="1"/>
        <end position="22"/>
    </location>
</feature>
<dbReference type="PANTHER" id="PTHR10015">
    <property type="entry name" value="HEAT SHOCK TRANSCRIPTION FACTOR"/>
    <property type="match status" value="1"/>
</dbReference>
<evidence type="ECO:0000256" key="3">
    <source>
        <dbReference type="ARBA" id="ARBA00023242"/>
    </source>
</evidence>
<dbReference type="InterPro" id="IPR000232">
    <property type="entry name" value="HSF_DNA-bd"/>
</dbReference>
<organism evidence="7 8">
    <name type="scientific">Peronospora effusa</name>
    <dbReference type="NCBI Taxonomy" id="542832"/>
    <lineage>
        <taxon>Eukaryota</taxon>
        <taxon>Sar</taxon>
        <taxon>Stramenopiles</taxon>
        <taxon>Oomycota</taxon>
        <taxon>Peronosporomycetes</taxon>
        <taxon>Peronosporales</taxon>
        <taxon>Peronosporaceae</taxon>
        <taxon>Peronospora</taxon>
    </lineage>
</organism>
<dbReference type="STRING" id="542832.A0A3M6V8P7"/>
<sequence>MHRIRMQQLGLPERNAGPSKSSTLRTMRVPKFLRSLYDILQYEDQAILTWSKDGTYFQIFDTKRLEIAVLPKYFKHGKFASFQRQLNNFGFRKWTKTQSSVCTFSHHHLVRCHPQQLADFISRRPPANSVQSIADALSIVRRKRSFTELMCSADTTISTATTSKTIKGDNESYRRMLQPTDANDQTNTAPVKGAPRWATDPIGFLKAGEVSNETLTSASSDQARNFSVEELHDIILPVAERQDSRSMEKVLGFELGTNLASNHGSELFSSLPYAWDSDTFFAPVGRAHVEERGSWRLH</sequence>
<feature type="domain" description="HSF-type DNA-binding" evidence="6">
    <location>
        <begin position="28"/>
        <end position="124"/>
    </location>
</feature>
<evidence type="ECO:0000313" key="7">
    <source>
        <dbReference type="EMBL" id="RMX63024.1"/>
    </source>
</evidence>
<dbReference type="Pfam" id="PF00447">
    <property type="entry name" value="HSF_DNA-bind"/>
    <property type="match status" value="1"/>
</dbReference>
<reference evidence="7 8" key="1">
    <citation type="submission" date="2018-06" db="EMBL/GenBank/DDBJ databases">
        <title>Comparative genomics of downy mildews reveals potential adaptations to biotrophy.</title>
        <authorList>
            <person name="Fletcher K."/>
            <person name="Klosterman S.J."/>
            <person name="Derevnina L."/>
            <person name="Martin F."/>
            <person name="Koike S."/>
            <person name="Reyes Chin-Wo S."/>
            <person name="Mou B."/>
            <person name="Michelmore R."/>
        </authorList>
    </citation>
    <scope>NUCLEOTIDE SEQUENCE [LARGE SCALE GENOMIC DNA]</scope>
    <source>
        <strain evidence="7 8">R14</strain>
    </source>
</reference>
<dbReference type="PANTHER" id="PTHR10015:SF427">
    <property type="entry name" value="HEAT SHOCK FACTOR PROTEIN"/>
    <property type="match status" value="1"/>
</dbReference>
<accession>A0A3M6V8P7</accession>
<dbReference type="SMART" id="SM00415">
    <property type="entry name" value="HSF"/>
    <property type="match status" value="1"/>
</dbReference>
<dbReference type="InterPro" id="IPR036388">
    <property type="entry name" value="WH-like_DNA-bd_sf"/>
</dbReference>
<dbReference type="EMBL" id="QLLG01000462">
    <property type="protein sequence ID" value="RMX63024.1"/>
    <property type="molecule type" value="Genomic_DNA"/>
</dbReference>
<evidence type="ECO:0000259" key="6">
    <source>
        <dbReference type="SMART" id="SM00415"/>
    </source>
</evidence>
<dbReference type="PRINTS" id="PR00056">
    <property type="entry name" value="HSFDOMAIN"/>
</dbReference>
<keyword evidence="8" id="KW-1185">Reference proteome</keyword>